<dbReference type="Proteomes" id="UP001153620">
    <property type="component" value="Chromosome 4"/>
</dbReference>
<evidence type="ECO:0000256" key="4">
    <source>
        <dbReference type="ARBA" id="ARBA00022989"/>
    </source>
</evidence>
<organism evidence="9 10">
    <name type="scientific">Chironomus riparius</name>
    <dbReference type="NCBI Taxonomy" id="315576"/>
    <lineage>
        <taxon>Eukaryota</taxon>
        <taxon>Metazoa</taxon>
        <taxon>Ecdysozoa</taxon>
        <taxon>Arthropoda</taxon>
        <taxon>Hexapoda</taxon>
        <taxon>Insecta</taxon>
        <taxon>Pterygota</taxon>
        <taxon>Neoptera</taxon>
        <taxon>Endopterygota</taxon>
        <taxon>Diptera</taxon>
        <taxon>Nematocera</taxon>
        <taxon>Chironomoidea</taxon>
        <taxon>Chironomidae</taxon>
        <taxon>Chironominae</taxon>
        <taxon>Chironomus</taxon>
    </lineage>
</organism>
<feature type="coiled-coil region" evidence="6">
    <location>
        <begin position="275"/>
        <end position="302"/>
    </location>
</feature>
<evidence type="ECO:0000256" key="6">
    <source>
        <dbReference type="SAM" id="Coils"/>
    </source>
</evidence>
<keyword evidence="4 7" id="KW-1133">Transmembrane helix</keyword>
<gene>
    <name evidence="9" type="ORF">CHIRRI_LOCUS13848</name>
</gene>
<dbReference type="EMBL" id="OU895880">
    <property type="protein sequence ID" value="CAG9811038.1"/>
    <property type="molecule type" value="Genomic_DNA"/>
</dbReference>
<dbReference type="PANTHER" id="PTHR24365">
    <property type="entry name" value="TOLL-LIKE RECEPTOR"/>
    <property type="match status" value="1"/>
</dbReference>
<evidence type="ECO:0000313" key="10">
    <source>
        <dbReference type="Proteomes" id="UP001153620"/>
    </source>
</evidence>
<feature type="signal peptide" evidence="8">
    <location>
        <begin position="1"/>
        <end position="22"/>
    </location>
</feature>
<keyword evidence="5 7" id="KW-0472">Membrane</keyword>
<keyword evidence="10" id="KW-1185">Reference proteome</keyword>
<dbReference type="GO" id="GO:0038023">
    <property type="term" value="F:signaling receptor activity"/>
    <property type="evidence" value="ECO:0007669"/>
    <property type="project" value="TreeGrafter"/>
</dbReference>
<dbReference type="Gene3D" id="3.80.10.10">
    <property type="entry name" value="Ribonuclease Inhibitor"/>
    <property type="match status" value="1"/>
</dbReference>
<accession>A0A9N9WYI6</accession>
<evidence type="ECO:0000313" key="9">
    <source>
        <dbReference type="EMBL" id="CAG9811038.1"/>
    </source>
</evidence>
<dbReference type="PANTHER" id="PTHR24365:SF530">
    <property type="entry name" value="MSTPROX-RELATED"/>
    <property type="match status" value="1"/>
</dbReference>
<sequence>MKKTYFCITIFIINTIIVTLESSNVNCVYGYFGFHAVTSKYRCLVSNSLNISSQDSAQIDAVNGTHLTNKTNNDEIFFHASSRHIEYFPKGLEKFFTNLTGIVIWYSKLKEIHQDDLKAYTKLNYLFLSTNNIEIIEDGLFDFQPDIQVIKFEDSKIFHISSSVFDNLSKLTTLSLAGNSCTNLSSTNNRAGVLEVIKSVISTCISSDFSKLDEKLKNLEEGYKNLNLKDLPAFLQDLESFKDDVNQSKFAKSKALKSRIIMISFLKMSLLSEVNNAQSAESDRINRKINNLEAMLNELNKKTIINNHWMIGALVVIGLILTVILVIVFKRFRS</sequence>
<protein>
    <submittedName>
        <fullName evidence="9">Uncharacterized protein</fullName>
    </submittedName>
</protein>
<keyword evidence="2 7" id="KW-0812">Transmembrane</keyword>
<evidence type="ECO:0000256" key="1">
    <source>
        <dbReference type="ARBA" id="ARBA00004167"/>
    </source>
</evidence>
<evidence type="ECO:0000256" key="8">
    <source>
        <dbReference type="SAM" id="SignalP"/>
    </source>
</evidence>
<proteinExistence type="predicted"/>
<keyword evidence="3 8" id="KW-0732">Signal</keyword>
<dbReference type="OrthoDB" id="10251250at2759"/>
<dbReference type="AlphaFoldDB" id="A0A9N9WYI6"/>
<reference evidence="9" key="1">
    <citation type="submission" date="2022-01" db="EMBL/GenBank/DDBJ databases">
        <authorList>
            <person name="King R."/>
        </authorList>
    </citation>
    <scope>NUCLEOTIDE SEQUENCE</scope>
</reference>
<evidence type="ECO:0000256" key="3">
    <source>
        <dbReference type="ARBA" id="ARBA00022729"/>
    </source>
</evidence>
<feature type="chain" id="PRO_5040374085" evidence="8">
    <location>
        <begin position="23"/>
        <end position="334"/>
    </location>
</feature>
<name>A0A9N9WYI6_9DIPT</name>
<evidence type="ECO:0000256" key="5">
    <source>
        <dbReference type="ARBA" id="ARBA00023136"/>
    </source>
</evidence>
<comment type="subcellular location">
    <subcellularLocation>
        <location evidence="1">Membrane</location>
        <topology evidence="1">Single-pass membrane protein</topology>
    </subcellularLocation>
</comment>
<dbReference type="GO" id="GO:0007165">
    <property type="term" value="P:signal transduction"/>
    <property type="evidence" value="ECO:0007669"/>
    <property type="project" value="TreeGrafter"/>
</dbReference>
<dbReference type="InterPro" id="IPR032675">
    <property type="entry name" value="LRR_dom_sf"/>
</dbReference>
<dbReference type="SUPFAM" id="SSF52058">
    <property type="entry name" value="L domain-like"/>
    <property type="match status" value="1"/>
</dbReference>
<reference evidence="9" key="2">
    <citation type="submission" date="2022-10" db="EMBL/GenBank/DDBJ databases">
        <authorList>
            <consortium name="ENA_rothamsted_submissions"/>
            <consortium name="culmorum"/>
            <person name="King R."/>
        </authorList>
    </citation>
    <scope>NUCLEOTIDE SEQUENCE</scope>
</reference>
<dbReference type="GO" id="GO:0005886">
    <property type="term" value="C:plasma membrane"/>
    <property type="evidence" value="ECO:0007669"/>
    <property type="project" value="TreeGrafter"/>
</dbReference>
<evidence type="ECO:0000256" key="2">
    <source>
        <dbReference type="ARBA" id="ARBA00022692"/>
    </source>
</evidence>
<feature type="transmembrane region" description="Helical" evidence="7">
    <location>
        <begin position="309"/>
        <end position="329"/>
    </location>
</feature>
<keyword evidence="6" id="KW-0175">Coiled coil</keyword>
<evidence type="ECO:0000256" key="7">
    <source>
        <dbReference type="SAM" id="Phobius"/>
    </source>
</evidence>